<evidence type="ECO:0000313" key="9">
    <source>
        <dbReference type="Proteomes" id="UP000235658"/>
    </source>
</evidence>
<gene>
    <name evidence="8" type="ORF">CJ192_03885</name>
</gene>
<protein>
    <submittedName>
        <fullName evidence="8">PTS glucose transporter subunit IIA</fullName>
    </submittedName>
</protein>
<dbReference type="Pfam" id="PF00358">
    <property type="entry name" value="PTS_EIIA_1"/>
    <property type="match status" value="1"/>
</dbReference>
<dbReference type="FunFam" id="2.70.70.10:FF:000001">
    <property type="entry name" value="PTS system glucose-specific IIA component"/>
    <property type="match status" value="1"/>
</dbReference>
<keyword evidence="5" id="KW-0598">Phosphotransferase system</keyword>
<dbReference type="AlphaFoldDB" id="A0A2N6UJI2"/>
<dbReference type="GO" id="GO:0005737">
    <property type="term" value="C:cytoplasm"/>
    <property type="evidence" value="ECO:0007669"/>
    <property type="project" value="UniProtKB-SubCell"/>
</dbReference>
<dbReference type="Gene3D" id="2.70.70.10">
    <property type="entry name" value="Glucose Permease (Domain IIA)"/>
    <property type="match status" value="1"/>
</dbReference>
<sequence>MFNFFKKKKNDEKKVSIASPVNGKVVKLEEVPDPVFAEKMVGDGFAVIPSDGEVFAPVSGEVTLQPDGYHAIGIKTDEGIEVLVHFGLETVELKGDGFTPHVKVGDRVNKGDKVLSVDIEKIKDKVPSLITPCIVANLEANTLSEINFDANCGDEVQTVTIVE</sequence>
<dbReference type="PANTHER" id="PTHR45008:SF1">
    <property type="entry name" value="PTS SYSTEM GLUCOSE-SPECIFIC EIIA COMPONENT"/>
    <property type="match status" value="1"/>
</dbReference>
<dbReference type="InterPro" id="IPR011055">
    <property type="entry name" value="Dup_hybrid_motif"/>
</dbReference>
<dbReference type="InterPro" id="IPR050890">
    <property type="entry name" value="PTS_EIIA_component"/>
</dbReference>
<evidence type="ECO:0000256" key="5">
    <source>
        <dbReference type="ARBA" id="ARBA00022683"/>
    </source>
</evidence>
<evidence type="ECO:0000256" key="6">
    <source>
        <dbReference type="ARBA" id="ARBA00022777"/>
    </source>
</evidence>
<dbReference type="GeneID" id="84578317"/>
<evidence type="ECO:0000259" key="7">
    <source>
        <dbReference type="PROSITE" id="PS51093"/>
    </source>
</evidence>
<dbReference type="NCBIfam" id="TIGR00830">
    <property type="entry name" value="PTBA"/>
    <property type="match status" value="1"/>
</dbReference>
<dbReference type="PANTHER" id="PTHR45008">
    <property type="entry name" value="PTS SYSTEM GLUCOSE-SPECIFIC EIIA COMPONENT"/>
    <property type="match status" value="1"/>
</dbReference>
<dbReference type="GO" id="GO:0009401">
    <property type="term" value="P:phosphoenolpyruvate-dependent sugar phosphotransferase system"/>
    <property type="evidence" value="ECO:0007669"/>
    <property type="project" value="UniProtKB-KW"/>
</dbReference>
<keyword evidence="3 8" id="KW-0762">Sugar transport</keyword>
<keyword evidence="6" id="KW-0418">Kinase</keyword>
<name>A0A2N6UJI2_9FIRM</name>
<comment type="caution">
    <text evidence="8">The sequence shown here is derived from an EMBL/GenBank/DDBJ whole genome shotgun (WGS) entry which is preliminary data.</text>
</comment>
<dbReference type="EMBL" id="PNHP01000002">
    <property type="protein sequence ID" value="PMC81899.1"/>
    <property type="molecule type" value="Genomic_DNA"/>
</dbReference>
<evidence type="ECO:0000313" key="8">
    <source>
        <dbReference type="EMBL" id="PMC81899.1"/>
    </source>
</evidence>
<dbReference type="InterPro" id="IPR001127">
    <property type="entry name" value="PTS_EIIA_1_perm"/>
</dbReference>
<accession>A0A2N6UJI2</accession>
<dbReference type="SUPFAM" id="SSF51261">
    <property type="entry name" value="Duplicated hybrid motif"/>
    <property type="match status" value="1"/>
</dbReference>
<comment type="subcellular location">
    <subcellularLocation>
        <location evidence="1">Cytoplasm</location>
    </subcellularLocation>
</comment>
<keyword evidence="4" id="KW-0808">Transferase</keyword>
<reference evidence="8 9" key="1">
    <citation type="submission" date="2017-09" db="EMBL/GenBank/DDBJ databases">
        <title>Bacterial strain isolated from the female urinary microbiota.</title>
        <authorList>
            <person name="Thomas-White K."/>
            <person name="Kumar N."/>
            <person name="Forster S."/>
            <person name="Putonti C."/>
            <person name="Lawley T."/>
            <person name="Wolfe A.J."/>
        </authorList>
    </citation>
    <scope>NUCLEOTIDE SEQUENCE [LARGE SCALE GENOMIC DNA]</scope>
    <source>
        <strain evidence="8 9">UMB0204</strain>
    </source>
</reference>
<feature type="domain" description="PTS EIIA type-1" evidence="7">
    <location>
        <begin position="33"/>
        <end position="137"/>
    </location>
</feature>
<organism evidence="8 9">
    <name type="scientific">Anaerococcus hydrogenalis</name>
    <dbReference type="NCBI Taxonomy" id="33029"/>
    <lineage>
        <taxon>Bacteria</taxon>
        <taxon>Bacillati</taxon>
        <taxon>Bacillota</taxon>
        <taxon>Tissierellia</taxon>
        <taxon>Tissierellales</taxon>
        <taxon>Peptoniphilaceae</taxon>
        <taxon>Anaerococcus</taxon>
    </lineage>
</organism>
<dbReference type="PROSITE" id="PS51093">
    <property type="entry name" value="PTS_EIIA_TYPE_1"/>
    <property type="match status" value="1"/>
</dbReference>
<dbReference type="PROSITE" id="PS00371">
    <property type="entry name" value="PTS_EIIA_TYPE_1_HIS"/>
    <property type="match status" value="1"/>
</dbReference>
<evidence type="ECO:0000256" key="3">
    <source>
        <dbReference type="ARBA" id="ARBA00022597"/>
    </source>
</evidence>
<evidence type="ECO:0000256" key="4">
    <source>
        <dbReference type="ARBA" id="ARBA00022679"/>
    </source>
</evidence>
<dbReference type="RefSeq" id="WP_102197843.1">
    <property type="nucleotide sequence ID" value="NZ_CAMQCN010000023.1"/>
</dbReference>
<proteinExistence type="predicted"/>
<keyword evidence="2" id="KW-0813">Transport</keyword>
<dbReference type="Proteomes" id="UP000235658">
    <property type="component" value="Unassembled WGS sequence"/>
</dbReference>
<evidence type="ECO:0000256" key="2">
    <source>
        <dbReference type="ARBA" id="ARBA00022448"/>
    </source>
</evidence>
<evidence type="ECO:0000256" key="1">
    <source>
        <dbReference type="ARBA" id="ARBA00004496"/>
    </source>
</evidence>
<dbReference type="GO" id="GO:0016301">
    <property type="term" value="F:kinase activity"/>
    <property type="evidence" value="ECO:0007669"/>
    <property type="project" value="UniProtKB-KW"/>
</dbReference>